<dbReference type="AlphaFoldDB" id="A0AAE0FPW6"/>
<keyword evidence="2" id="KW-1185">Reference proteome</keyword>
<proteinExistence type="predicted"/>
<accession>A0AAE0FPW6</accession>
<organism evidence="1 2">
    <name type="scientific">Cymbomonas tetramitiformis</name>
    <dbReference type="NCBI Taxonomy" id="36881"/>
    <lineage>
        <taxon>Eukaryota</taxon>
        <taxon>Viridiplantae</taxon>
        <taxon>Chlorophyta</taxon>
        <taxon>Pyramimonadophyceae</taxon>
        <taxon>Pyramimonadales</taxon>
        <taxon>Pyramimonadaceae</taxon>
        <taxon>Cymbomonas</taxon>
    </lineage>
</organism>
<comment type="caution">
    <text evidence="1">The sequence shown here is derived from an EMBL/GenBank/DDBJ whole genome shotgun (WGS) entry which is preliminary data.</text>
</comment>
<sequence length="212" mass="23575">MVLKNGRSGSTWLGSLLRKIDGVYFQHETISKKTGASMARAFRRDHLITGLLQPTGPANSPNNIEAGASPRTHRCIWTQECSLKAVGYSMCPSTDKGLLQDNIVETLTEVLSAVPWTKVLIFLRTNVVKTGLASHGTGHRKCISECRERYPKGAFMCELPHLMKYNENLYHIMVRAFTELYSIRCEAGQVLLQLGKAGGRRPTSLQGRCYCS</sequence>
<name>A0AAE0FPW6_9CHLO</name>
<gene>
    <name evidence="1" type="ORF">CYMTET_28158</name>
</gene>
<evidence type="ECO:0000313" key="2">
    <source>
        <dbReference type="Proteomes" id="UP001190700"/>
    </source>
</evidence>
<dbReference type="EMBL" id="LGRX02015797">
    <property type="protein sequence ID" value="KAK3263016.1"/>
    <property type="molecule type" value="Genomic_DNA"/>
</dbReference>
<reference evidence="1 2" key="1">
    <citation type="journal article" date="2015" name="Genome Biol. Evol.">
        <title>Comparative Genomics of a Bacterivorous Green Alga Reveals Evolutionary Causalities and Consequences of Phago-Mixotrophic Mode of Nutrition.</title>
        <authorList>
            <person name="Burns J.A."/>
            <person name="Paasch A."/>
            <person name="Narechania A."/>
            <person name="Kim E."/>
        </authorList>
    </citation>
    <scope>NUCLEOTIDE SEQUENCE [LARGE SCALE GENOMIC DNA]</scope>
    <source>
        <strain evidence="1 2">PLY_AMNH</strain>
    </source>
</reference>
<evidence type="ECO:0000313" key="1">
    <source>
        <dbReference type="EMBL" id="KAK3263016.1"/>
    </source>
</evidence>
<protein>
    <submittedName>
        <fullName evidence="1">Uncharacterized protein</fullName>
    </submittedName>
</protein>
<dbReference type="Proteomes" id="UP001190700">
    <property type="component" value="Unassembled WGS sequence"/>
</dbReference>